<sequence length="375" mass="42104">MITLYCCTNDYEAAGPPFFPGGFPDPVELLPLLLEEDLLRTPACEAVLERLNAGHTRLDSDPCYLVYRNGRRRPLICFRRSLQAALAVAAVVSLPQEHPLLSRLRWAKALASGRGAAGWPCLALTPDLCDACTWEALNALDLPVALAGDVRDVARLRQALRNGQPQDSRPAPYRLVRNGRGPAVLTWQDAPGKAEDGTLLTDGDGFDLVGFHWQNPASWCRSDLVTMLEDLPLPRANPAPPPLHTRYAIRDRLHQYLFPCPRTGSPAMTLLQLERDADGCWYAGERSLEPCRRYQVLFEEALQGAGDRERWVLVLDLDRQEPPCLRELTRCRLYYCFHLKRRTVTLTDGTDALRSFLKVLLRYADAPPRKRGSVL</sequence>
<evidence type="ECO:0000313" key="2">
    <source>
        <dbReference type="Proteomes" id="UP000824048"/>
    </source>
</evidence>
<comment type="caution">
    <text evidence="1">The sequence shown here is derived from an EMBL/GenBank/DDBJ whole genome shotgun (WGS) entry which is preliminary data.</text>
</comment>
<dbReference type="AlphaFoldDB" id="A0A9D2JAK9"/>
<reference evidence="1" key="1">
    <citation type="journal article" date="2021" name="PeerJ">
        <title>Extensive microbial diversity within the chicken gut microbiome revealed by metagenomics and culture.</title>
        <authorList>
            <person name="Gilroy R."/>
            <person name="Ravi A."/>
            <person name="Getino M."/>
            <person name="Pursley I."/>
            <person name="Horton D.L."/>
            <person name="Alikhan N.F."/>
            <person name="Baker D."/>
            <person name="Gharbi K."/>
            <person name="Hall N."/>
            <person name="Watson M."/>
            <person name="Adriaenssens E.M."/>
            <person name="Foster-Nyarko E."/>
            <person name="Jarju S."/>
            <person name="Secka A."/>
            <person name="Antonio M."/>
            <person name="Oren A."/>
            <person name="Chaudhuri R.R."/>
            <person name="La Ragione R."/>
            <person name="Hildebrand F."/>
            <person name="Pallen M.J."/>
        </authorList>
    </citation>
    <scope>NUCLEOTIDE SEQUENCE</scope>
    <source>
        <strain evidence="1">ChiSxjej1B13-11774</strain>
    </source>
</reference>
<gene>
    <name evidence="1" type="ORF">H9811_03995</name>
</gene>
<dbReference type="Proteomes" id="UP000824048">
    <property type="component" value="Unassembled WGS sequence"/>
</dbReference>
<name>A0A9D2JAK9_9FIRM</name>
<protein>
    <submittedName>
        <fullName evidence="1">Uncharacterized protein</fullName>
    </submittedName>
</protein>
<organism evidence="1 2">
    <name type="scientific">Candidatus Gemmiger excrementigallinarum</name>
    <dbReference type="NCBI Taxonomy" id="2838609"/>
    <lineage>
        <taxon>Bacteria</taxon>
        <taxon>Bacillati</taxon>
        <taxon>Bacillota</taxon>
        <taxon>Clostridia</taxon>
        <taxon>Eubacteriales</taxon>
        <taxon>Gemmiger</taxon>
    </lineage>
</organism>
<dbReference type="EMBL" id="DXBP01000029">
    <property type="protein sequence ID" value="HIZ41709.1"/>
    <property type="molecule type" value="Genomic_DNA"/>
</dbReference>
<reference evidence="1" key="2">
    <citation type="submission" date="2021-04" db="EMBL/GenBank/DDBJ databases">
        <authorList>
            <person name="Gilroy R."/>
        </authorList>
    </citation>
    <scope>NUCLEOTIDE SEQUENCE</scope>
    <source>
        <strain evidence="1">ChiSxjej1B13-11774</strain>
    </source>
</reference>
<proteinExistence type="predicted"/>
<accession>A0A9D2JAK9</accession>
<evidence type="ECO:0000313" key="1">
    <source>
        <dbReference type="EMBL" id="HIZ41709.1"/>
    </source>
</evidence>